<evidence type="ECO:0000313" key="1">
    <source>
        <dbReference type="EMBL" id="AYN37769.1"/>
    </source>
</evidence>
<organism evidence="1 2">
    <name type="scientific">Streptomyces dangxiongensis</name>
    <dbReference type="NCBI Taxonomy" id="1442032"/>
    <lineage>
        <taxon>Bacteria</taxon>
        <taxon>Bacillati</taxon>
        <taxon>Actinomycetota</taxon>
        <taxon>Actinomycetes</taxon>
        <taxon>Kitasatosporales</taxon>
        <taxon>Streptomycetaceae</taxon>
        <taxon>Streptomyces</taxon>
    </lineage>
</organism>
<dbReference type="AlphaFoldDB" id="A0A3G2JAF3"/>
<protein>
    <submittedName>
        <fullName evidence="1">Uncharacterized protein</fullName>
    </submittedName>
</protein>
<accession>A0A3G2JAF3</accession>
<dbReference type="OrthoDB" id="4321441at2"/>
<evidence type="ECO:0000313" key="2">
    <source>
        <dbReference type="Proteomes" id="UP000268329"/>
    </source>
</evidence>
<name>A0A3G2JAF3_9ACTN</name>
<reference evidence="1 2" key="1">
    <citation type="submission" date="2018-10" db="EMBL/GenBank/DDBJ databases">
        <title>The genome of Streptomyces dangxiongensis Z022.</title>
        <authorList>
            <person name="Zhang B."/>
        </authorList>
    </citation>
    <scope>NUCLEOTIDE SEQUENCE [LARGE SCALE GENOMIC DNA]</scope>
    <source>
        <strain evidence="1 2">Z022</strain>
    </source>
</reference>
<dbReference type="Proteomes" id="UP000268329">
    <property type="component" value="Chromosome"/>
</dbReference>
<dbReference type="EMBL" id="CP033073">
    <property type="protein sequence ID" value="AYN37769.1"/>
    <property type="molecule type" value="Genomic_DNA"/>
</dbReference>
<proteinExistence type="predicted"/>
<sequence>MRLQNFGERHQVVNVDPPTATPLTFAAPDAAGYSVCLFVEHAHSDEYDDADHWRTELLHHRFAPDLLCGDRSTAPVLSPPGMDPIHSHIVHQHHPEIGTVPLPTFPLVGHLPQLTSLP</sequence>
<dbReference type="KEGG" id="sdd:D9753_00870"/>
<keyword evidence="2" id="KW-1185">Reference proteome</keyword>
<dbReference type="RefSeq" id="WP_121785279.1">
    <property type="nucleotide sequence ID" value="NZ_CP033073.1"/>
</dbReference>
<gene>
    <name evidence="1" type="ORF">D9753_00870</name>
</gene>